<dbReference type="RefSeq" id="WP_379577309.1">
    <property type="nucleotide sequence ID" value="NZ_JBHUFV010000051.1"/>
</dbReference>
<dbReference type="SUPFAM" id="SSF46894">
    <property type="entry name" value="C-terminal effector domain of the bipartite response regulators"/>
    <property type="match status" value="1"/>
</dbReference>
<dbReference type="SUPFAM" id="SSF52540">
    <property type="entry name" value="P-loop containing nucleoside triphosphate hydrolases"/>
    <property type="match status" value="1"/>
</dbReference>
<dbReference type="InterPro" id="IPR011990">
    <property type="entry name" value="TPR-like_helical_dom_sf"/>
</dbReference>
<dbReference type="SMART" id="SM00028">
    <property type="entry name" value="TPR"/>
    <property type="match status" value="5"/>
</dbReference>
<feature type="compositionally biased region" description="Low complexity" evidence="2">
    <location>
        <begin position="433"/>
        <end position="443"/>
    </location>
</feature>
<keyword evidence="5" id="KW-1185">Reference proteome</keyword>
<evidence type="ECO:0000256" key="1">
    <source>
        <dbReference type="PROSITE-ProRule" id="PRU00339"/>
    </source>
</evidence>
<dbReference type="Proteomes" id="UP001597368">
    <property type="component" value="Unassembled WGS sequence"/>
</dbReference>
<dbReference type="InterPro" id="IPR036388">
    <property type="entry name" value="WH-like_DNA-bd_sf"/>
</dbReference>
<evidence type="ECO:0000259" key="3">
    <source>
        <dbReference type="SMART" id="SM01043"/>
    </source>
</evidence>
<feature type="repeat" description="TPR" evidence="1">
    <location>
        <begin position="383"/>
        <end position="416"/>
    </location>
</feature>
<dbReference type="InterPro" id="IPR051677">
    <property type="entry name" value="AfsR-DnrI-RedD_regulator"/>
</dbReference>
<dbReference type="InterPro" id="IPR019734">
    <property type="entry name" value="TPR_rpt"/>
</dbReference>
<dbReference type="Gene3D" id="1.10.10.10">
    <property type="entry name" value="Winged helix-like DNA-binding domain superfamily/Winged helix DNA-binding domain"/>
    <property type="match status" value="1"/>
</dbReference>
<dbReference type="PANTHER" id="PTHR35807">
    <property type="entry name" value="TRANSCRIPTIONAL REGULATOR REDD-RELATED"/>
    <property type="match status" value="1"/>
</dbReference>
<organism evidence="4 5">
    <name type="scientific">Nonomuraea mangrovi</name>
    <dbReference type="NCBI Taxonomy" id="2316207"/>
    <lineage>
        <taxon>Bacteria</taxon>
        <taxon>Bacillati</taxon>
        <taxon>Actinomycetota</taxon>
        <taxon>Actinomycetes</taxon>
        <taxon>Streptosporangiales</taxon>
        <taxon>Streptosporangiaceae</taxon>
        <taxon>Nonomuraea</taxon>
    </lineage>
</organism>
<dbReference type="InterPro" id="IPR016032">
    <property type="entry name" value="Sig_transdc_resp-reg_C-effctor"/>
</dbReference>
<dbReference type="Pfam" id="PF03704">
    <property type="entry name" value="BTAD"/>
    <property type="match status" value="1"/>
</dbReference>
<dbReference type="Gene3D" id="1.25.40.10">
    <property type="entry name" value="Tetratricopeptide repeat domain"/>
    <property type="match status" value="3"/>
</dbReference>
<evidence type="ECO:0000313" key="5">
    <source>
        <dbReference type="Proteomes" id="UP001597368"/>
    </source>
</evidence>
<accession>A0ABW4T6M1</accession>
<sequence length="1037" mass="112030">MKATEPLLPRAQLTGLFDQILRHRLTVVTAGPGGGKTSAVRGWTRARPDHPVAWLTWADDATLIEEICQALGAPAGWIRSAGLAAELAAAVSRPTILVIDEVERIEPGTPGARLVEELCHHGGDDLHLVLISRSAVPFPIQRLRGLGHVFQVSAEQLAFTRAETRSLSSIVLGSDDLAEEVHELTKGWPVAVRLTLSWLSGLPLSDRAKRVAATPLFDYLVEEVVKDEHEKFLRATARLPWFTYELCQAMGVAVSREELRALAAQHILITPCDQGYVVSTLVREFMGDVGRVSVAAHWYESQGFVREALAVCEDPGHRVGMIERWHASLLAEGHAAELVRACAAVPEESRTCAVDLAEGQARQVQGDWAGALECLRHADATDPAVAWRMGMIYYQRGDYKAALSAFELAGGFDSSGLPLPTSTPSLSPPPSPTLTHSPSPSSRTSDRAMLLAWSASARWLVGESAEATRLAEQALALATLCKDERAAACAHTALAMVTHDAGDGAGSERHSALALAAAESSGDLLLSARVLANRAASRAEEARYEEAIADSDLSVRRADLVGAPVNAAIALHNRAEALMGLGRLDEALADFQRARDIFSRVGSDKLGHPLAGLGKVYLERGELMHARISFENSLKHAEQLQNAHLTQTALAGLARVHAVDDPALAVQLAERAVAAGGGSSRVDALLAAGWVWAETGDRTKAGAYAQSAREAAVGRRDRAMLAEALELSAFTVAESPDERADLLASAAEIWAQIGNPVNIARNAFARARLNGSGLHEAEQELRRVGIRGPHSSGAGLLRGITLLDHGAVRFCMLGGVRLSRRGSAVEWQSRKARDLLTWLACQRGRPVAREAAMEILWPGEDPASCSNRLSVALSTVRSVLDPQRKFGPGEFVRADKYSIQLVGLRTDVEEFLSAAAEALASQDEDLLVAAEARYTGDVCEDSPYAEWLEPLREEARAVHQALLRELASLAEEADDPDRAVRYLLRLLERDAYDEAAHLDLVRTLTGARRHGEARRRYRLYAEAMRELDVEPAPLSLT</sequence>
<protein>
    <submittedName>
        <fullName evidence="4">Tetratricopeptide repeat protein</fullName>
    </submittedName>
</protein>
<proteinExistence type="predicted"/>
<comment type="caution">
    <text evidence="4">The sequence shown here is derived from an EMBL/GenBank/DDBJ whole genome shotgun (WGS) entry which is preliminary data.</text>
</comment>
<reference evidence="5" key="1">
    <citation type="journal article" date="2019" name="Int. J. Syst. Evol. Microbiol.">
        <title>The Global Catalogue of Microorganisms (GCM) 10K type strain sequencing project: providing services to taxonomists for standard genome sequencing and annotation.</title>
        <authorList>
            <consortium name="The Broad Institute Genomics Platform"/>
            <consortium name="The Broad Institute Genome Sequencing Center for Infectious Disease"/>
            <person name="Wu L."/>
            <person name="Ma J."/>
        </authorList>
    </citation>
    <scope>NUCLEOTIDE SEQUENCE [LARGE SCALE GENOMIC DNA]</scope>
    <source>
        <strain evidence="5">ICMP 6774ER</strain>
    </source>
</reference>
<dbReference type="InterPro" id="IPR005158">
    <property type="entry name" value="BTAD"/>
</dbReference>
<dbReference type="PROSITE" id="PS50005">
    <property type="entry name" value="TPR"/>
    <property type="match status" value="1"/>
</dbReference>
<feature type="domain" description="Bacterial transcriptional activator" evidence="3">
    <location>
        <begin position="906"/>
        <end position="1037"/>
    </location>
</feature>
<dbReference type="InterPro" id="IPR027417">
    <property type="entry name" value="P-loop_NTPase"/>
</dbReference>
<keyword evidence="1" id="KW-0802">TPR repeat</keyword>
<name>A0ABW4T6M1_9ACTN</name>
<evidence type="ECO:0000313" key="4">
    <source>
        <dbReference type="EMBL" id="MFD1936750.1"/>
    </source>
</evidence>
<evidence type="ECO:0000256" key="2">
    <source>
        <dbReference type="SAM" id="MobiDB-lite"/>
    </source>
</evidence>
<dbReference type="SMART" id="SM01043">
    <property type="entry name" value="BTAD"/>
    <property type="match status" value="1"/>
</dbReference>
<dbReference type="EMBL" id="JBHUFV010000051">
    <property type="protein sequence ID" value="MFD1936750.1"/>
    <property type="molecule type" value="Genomic_DNA"/>
</dbReference>
<feature type="region of interest" description="Disordered" evidence="2">
    <location>
        <begin position="419"/>
        <end position="445"/>
    </location>
</feature>
<dbReference type="SUPFAM" id="SSF48452">
    <property type="entry name" value="TPR-like"/>
    <property type="match status" value="3"/>
</dbReference>
<gene>
    <name evidence="4" type="ORF">ACFSKW_35310</name>
</gene>
<dbReference type="Pfam" id="PF13424">
    <property type="entry name" value="TPR_12"/>
    <property type="match status" value="1"/>
</dbReference>